<dbReference type="SUPFAM" id="SSF109604">
    <property type="entry name" value="HD-domain/PDEase-like"/>
    <property type="match status" value="1"/>
</dbReference>
<dbReference type="Gene3D" id="1.10.3210.10">
    <property type="entry name" value="Hypothetical protein af1432"/>
    <property type="match status" value="1"/>
</dbReference>
<name>A0A9W4QV31_PSEHA</name>
<dbReference type="EMBL" id="CAMAPB010000009">
    <property type="protein sequence ID" value="CAH9054071.1"/>
    <property type="molecule type" value="Genomic_DNA"/>
</dbReference>
<keyword evidence="3" id="KW-1185">Reference proteome</keyword>
<evidence type="ECO:0000313" key="3">
    <source>
        <dbReference type="Proteomes" id="UP001152447"/>
    </source>
</evidence>
<dbReference type="PANTHER" id="PTHR33525:SF6">
    <property type="entry name" value="HDOD DOMAIN-CONTAINING PROTEIN"/>
    <property type="match status" value="1"/>
</dbReference>
<dbReference type="PROSITE" id="PS51833">
    <property type="entry name" value="HDOD"/>
    <property type="match status" value="1"/>
</dbReference>
<dbReference type="InterPro" id="IPR013976">
    <property type="entry name" value="HDOD"/>
</dbReference>
<organism evidence="2 3">
    <name type="scientific">Pseudoalteromonas haloplanktis</name>
    <name type="common">Alteromonas haloplanktis</name>
    <dbReference type="NCBI Taxonomy" id="228"/>
    <lineage>
        <taxon>Bacteria</taxon>
        <taxon>Pseudomonadati</taxon>
        <taxon>Pseudomonadota</taxon>
        <taxon>Gammaproteobacteria</taxon>
        <taxon>Alteromonadales</taxon>
        <taxon>Pseudoalteromonadaceae</taxon>
        <taxon>Pseudoalteromonas</taxon>
    </lineage>
</organism>
<evidence type="ECO:0000259" key="1">
    <source>
        <dbReference type="PROSITE" id="PS51833"/>
    </source>
</evidence>
<reference evidence="2" key="1">
    <citation type="submission" date="2022-07" db="EMBL/GenBank/DDBJ databases">
        <authorList>
            <person name="Criscuolo A."/>
        </authorList>
    </citation>
    <scope>NUCLEOTIDE SEQUENCE</scope>
    <source>
        <strain evidence="2">CIP103197</strain>
    </source>
</reference>
<feature type="domain" description="HDOD" evidence="1">
    <location>
        <begin position="18"/>
        <end position="213"/>
    </location>
</feature>
<gene>
    <name evidence="2" type="ORF">PSEHALCIP103_00954</name>
</gene>
<dbReference type="InterPro" id="IPR052340">
    <property type="entry name" value="RNase_Y/CdgJ"/>
</dbReference>
<dbReference type="Proteomes" id="UP001152447">
    <property type="component" value="Unassembled WGS sequence"/>
</dbReference>
<dbReference type="AlphaFoldDB" id="A0A9W4QV31"/>
<accession>A0A9W4QV31</accession>
<dbReference type="RefSeq" id="WP_138764362.1">
    <property type="nucleotide sequence ID" value="NZ_CAMAPB010000009.1"/>
</dbReference>
<comment type="caution">
    <text evidence="2">The sequence shown here is derived from an EMBL/GenBank/DDBJ whole genome shotgun (WGS) entry which is preliminary data.</text>
</comment>
<dbReference type="Pfam" id="PF08668">
    <property type="entry name" value="HDOD"/>
    <property type="match status" value="1"/>
</dbReference>
<sequence>MFVVNEQVLSDVNKNFIIPPKPQILDDLDRLAHQNEPSLMAAADIVAKDVAIASAILKIVNSPAYGLVRSVSDIKQAIMFLGWNGIEALIPALKLKQMFLQKTCCISLERFWDNASEIANVNMIVGQRVKNKIPVEYLYTLGLFHDCGIVPMAIKYDDYVNVLHGSNRSSKESLVDIEDRVYGANHAIIGYYLASSWHLPRDICQLILRHHDLSLLEDTSDPNQQLCFCVLKLSESIVNSILRDEKIKDWERLEPFILKKLNMSEDEYIDLQEEVIDYLNQ</sequence>
<dbReference type="PANTHER" id="PTHR33525">
    <property type="match status" value="1"/>
</dbReference>
<proteinExistence type="predicted"/>
<protein>
    <recommendedName>
        <fullName evidence="1">HDOD domain-containing protein</fullName>
    </recommendedName>
</protein>
<evidence type="ECO:0000313" key="2">
    <source>
        <dbReference type="EMBL" id="CAH9054071.1"/>
    </source>
</evidence>